<evidence type="ECO:0000259" key="5">
    <source>
        <dbReference type="PROSITE" id="PS50847"/>
    </source>
</evidence>
<evidence type="ECO:0000256" key="2">
    <source>
        <dbReference type="ARBA" id="ARBA00022525"/>
    </source>
</evidence>
<evidence type="ECO:0000256" key="1">
    <source>
        <dbReference type="ARBA" id="ARBA00022512"/>
    </source>
</evidence>
<gene>
    <name evidence="6" type="ORF">FYL25_07225</name>
</gene>
<dbReference type="Proteomes" id="UP000471678">
    <property type="component" value="Unassembled WGS sequence"/>
</dbReference>
<dbReference type="AlphaFoldDB" id="A0A6N9ISB6"/>
<evidence type="ECO:0000313" key="7">
    <source>
        <dbReference type="Proteomes" id="UP000471678"/>
    </source>
</evidence>
<keyword evidence="2" id="KW-0964">Secreted</keyword>
<keyword evidence="3" id="KW-0732">Signal</keyword>
<accession>A0A6N9ISB6</accession>
<sequence length="52" mass="5743">MIVRFNQVVPSQPVTKSKKLPQTGEEHNSLATIDLLILSLATGLGLKKRKKD</sequence>
<protein>
    <submittedName>
        <fullName evidence="6">LPXTG cell wall anchor domain-containing protein</fullName>
    </submittedName>
</protein>
<reference evidence="6 7" key="1">
    <citation type="journal article" date="2020" name="Food Funct.">
        <title>Screening of Lactobacillus salivarius strains from the feces of Chinese populations and the evaluation of their effects against intestinal inflammation in mice.</title>
        <authorList>
            <person name="Zhai Q."/>
            <person name="Shen X."/>
            <person name="Cen S."/>
            <person name="Zhang C."/>
            <person name="Tian F."/>
            <person name="Zhao J."/>
            <person name="Zhang H."/>
            <person name="Xue Y."/>
            <person name="Chen W."/>
        </authorList>
    </citation>
    <scope>NUCLEOTIDE SEQUENCE [LARGE SCALE GENOMIC DNA]</scope>
    <source>
        <strain evidence="6 7">FYNDL5_1.scaf</strain>
    </source>
</reference>
<comment type="caution">
    <text evidence="6">The sequence shown here is derived from an EMBL/GenBank/DDBJ whole genome shotgun (WGS) entry which is preliminary data.</text>
</comment>
<organism evidence="6 7">
    <name type="scientific">Ligilactobacillus salivarius</name>
    <dbReference type="NCBI Taxonomy" id="1624"/>
    <lineage>
        <taxon>Bacteria</taxon>
        <taxon>Bacillati</taxon>
        <taxon>Bacillota</taxon>
        <taxon>Bacilli</taxon>
        <taxon>Lactobacillales</taxon>
        <taxon>Lactobacillaceae</taxon>
        <taxon>Ligilactobacillus</taxon>
    </lineage>
</organism>
<name>A0A6N9ISB6_9LACO</name>
<dbReference type="EMBL" id="VSUB01000008">
    <property type="protein sequence ID" value="MYY65198.1"/>
    <property type="molecule type" value="Genomic_DNA"/>
</dbReference>
<evidence type="ECO:0000256" key="3">
    <source>
        <dbReference type="ARBA" id="ARBA00022729"/>
    </source>
</evidence>
<keyword evidence="1" id="KW-0134">Cell wall</keyword>
<feature type="domain" description="Gram-positive cocci surface proteins LPxTG" evidence="5">
    <location>
        <begin position="20"/>
        <end position="52"/>
    </location>
</feature>
<keyword evidence="4" id="KW-0572">Peptidoglycan-anchor</keyword>
<proteinExistence type="predicted"/>
<evidence type="ECO:0000313" key="6">
    <source>
        <dbReference type="EMBL" id="MYY65198.1"/>
    </source>
</evidence>
<evidence type="ECO:0000256" key="4">
    <source>
        <dbReference type="ARBA" id="ARBA00023088"/>
    </source>
</evidence>
<dbReference type="InterPro" id="IPR019931">
    <property type="entry name" value="LPXTG_anchor"/>
</dbReference>
<dbReference type="NCBIfam" id="TIGR01167">
    <property type="entry name" value="LPXTG_anchor"/>
    <property type="match status" value="1"/>
</dbReference>
<dbReference type="PROSITE" id="PS50847">
    <property type="entry name" value="GRAM_POS_ANCHORING"/>
    <property type="match status" value="1"/>
</dbReference>
<dbReference type="Pfam" id="PF00746">
    <property type="entry name" value="Gram_pos_anchor"/>
    <property type="match status" value="1"/>
</dbReference>